<dbReference type="GO" id="GO:0005829">
    <property type="term" value="C:cytosol"/>
    <property type="evidence" value="ECO:0007669"/>
    <property type="project" value="TreeGrafter"/>
</dbReference>
<dbReference type="SUPFAM" id="SSF48403">
    <property type="entry name" value="Ankyrin repeat"/>
    <property type="match status" value="1"/>
</dbReference>
<evidence type="ECO:0000313" key="5">
    <source>
        <dbReference type="Proteomes" id="UP000241769"/>
    </source>
</evidence>
<dbReference type="PROSITE" id="PS50088">
    <property type="entry name" value="ANK_REPEAT"/>
    <property type="match status" value="2"/>
</dbReference>
<sequence length="790" mass="88362">MLLFPYKDLTFDITLNEHGSSQKRAETFRLTKTQPPFSVLLLYATSYHGMLPDVSRVRSGVSGEKISVSGLHCALNDDRRYPSSSDTPESTVVSQKNRLPLLLDGLSSDRDSTPPPCPGDRNLEDESYTGSSMWSAWIFKPERHRSAPAITSKQAVLHRESLNEALVQRGMHLITTAEMVHSPDLHVPQLERAGLSVPEVQEVLSRLMDSAHSGHGDFSGSEYDPIYLLPPPRYEEFIVKLTSNTVGSNAVLKSLRSFVAIFRDGIGSTYSMEDKATLAINQTGLLTDVAINCLYGGLKDYNHHASYSPNRRSYRDTRLRKMFSHSVSECVEKCLMTKLHEFVFPPLVVQSRDGKSFKRGEEEDLVEVDRYLNDKIEALKKFVQPRHLDISYDITSQSTWPIVLQELRNMNEYKSPRDKLVCLVKSAKQLFKILVVCSQIKREASTDPLGPLGEKNADSPRPESAVSADVFLPALIFSIMQSNPKHLKSNAKYIQYFRNNNKMMHESGYLFVSFVTAVTFLERLNETKLSDMSKEEYETRMSKVIVPDFLNHSRKRASISSPGDQLLLACAGGDFSKARDIVKAGNVSTAHVKTTTNLTPVLKSGDFPLSVSCRYGNIEMAKYILSTGVDINMINDVGRTSLHMECMGHRVGQEVLINFEVIQFLLDNGARLDIADKFNSTPVSYSKNITVVDILLRHMKKQGVEIPNELRDYHELSGTSPNNSSPMTSTLRVHSVSSCDSIHTLAEDYKIPADLIRKVNNLDKGHSALDTLSHVVIPVVILSESPQEPS</sequence>
<dbReference type="PANTHER" id="PTHR23101">
    <property type="entry name" value="RAB GDP/GTP EXCHANGE FACTOR"/>
    <property type="match status" value="1"/>
</dbReference>
<dbReference type="InterPro" id="IPR036770">
    <property type="entry name" value="Ankyrin_rpt-contain_sf"/>
</dbReference>
<dbReference type="InterPro" id="IPR037191">
    <property type="entry name" value="VPS9_dom_sf"/>
</dbReference>
<dbReference type="GO" id="GO:0005085">
    <property type="term" value="F:guanyl-nucleotide exchange factor activity"/>
    <property type="evidence" value="ECO:0007669"/>
    <property type="project" value="InterPro"/>
</dbReference>
<dbReference type="AlphaFoldDB" id="A0A2P6N4J5"/>
<dbReference type="InterPro" id="IPR002110">
    <property type="entry name" value="Ankyrin_rpt"/>
</dbReference>
<feature type="repeat" description="ANK" evidence="1">
    <location>
        <begin position="637"/>
        <end position="677"/>
    </location>
</feature>
<feature type="domain" description="VPS9" evidence="3">
    <location>
        <begin position="366"/>
        <end position="530"/>
    </location>
</feature>
<name>A0A2P6N4J5_9EUKA</name>
<accession>A0A2P6N4J5</accession>
<dbReference type="InterPro" id="IPR003123">
    <property type="entry name" value="VPS9"/>
</dbReference>
<dbReference type="PANTHER" id="PTHR23101:SF25">
    <property type="entry name" value="GTPASE-ACTIVATING PROTEIN AND VPS9 DOMAIN-CONTAINING PROTEIN 1"/>
    <property type="match status" value="1"/>
</dbReference>
<keyword evidence="5" id="KW-1185">Reference proteome</keyword>
<feature type="repeat" description="ANK" evidence="1">
    <location>
        <begin position="604"/>
        <end position="636"/>
    </location>
</feature>
<dbReference type="InterPro" id="IPR045046">
    <property type="entry name" value="Vps9-like"/>
</dbReference>
<reference evidence="4 5" key="1">
    <citation type="journal article" date="2018" name="Genome Biol. Evol.">
        <title>Multiple Roots of Fruiting Body Formation in Amoebozoa.</title>
        <authorList>
            <person name="Hillmann F."/>
            <person name="Forbes G."/>
            <person name="Novohradska S."/>
            <person name="Ferling I."/>
            <person name="Riege K."/>
            <person name="Groth M."/>
            <person name="Westermann M."/>
            <person name="Marz M."/>
            <person name="Spaller T."/>
            <person name="Winckler T."/>
            <person name="Schaap P."/>
            <person name="Glockner G."/>
        </authorList>
    </citation>
    <scope>NUCLEOTIDE SEQUENCE [LARGE SCALE GENOMIC DNA]</scope>
    <source>
        <strain evidence="4 5">Jena</strain>
    </source>
</reference>
<dbReference type="Proteomes" id="UP000241769">
    <property type="component" value="Unassembled WGS sequence"/>
</dbReference>
<dbReference type="PROSITE" id="PS51205">
    <property type="entry name" value="VPS9"/>
    <property type="match status" value="1"/>
</dbReference>
<dbReference type="Gene3D" id="1.25.40.20">
    <property type="entry name" value="Ankyrin repeat-containing domain"/>
    <property type="match status" value="1"/>
</dbReference>
<dbReference type="SMART" id="SM00248">
    <property type="entry name" value="ANK"/>
    <property type="match status" value="2"/>
</dbReference>
<evidence type="ECO:0000313" key="4">
    <source>
        <dbReference type="EMBL" id="PRP78864.1"/>
    </source>
</evidence>
<feature type="region of interest" description="Disordered" evidence="2">
    <location>
        <begin position="103"/>
        <end position="127"/>
    </location>
</feature>
<proteinExistence type="predicted"/>
<organism evidence="4 5">
    <name type="scientific">Planoprotostelium fungivorum</name>
    <dbReference type="NCBI Taxonomy" id="1890364"/>
    <lineage>
        <taxon>Eukaryota</taxon>
        <taxon>Amoebozoa</taxon>
        <taxon>Evosea</taxon>
        <taxon>Variosea</taxon>
        <taxon>Cavosteliida</taxon>
        <taxon>Cavosteliaceae</taxon>
        <taxon>Planoprotostelium</taxon>
    </lineage>
</organism>
<dbReference type="Pfam" id="PF12796">
    <property type="entry name" value="Ank_2"/>
    <property type="match status" value="1"/>
</dbReference>
<protein>
    <submittedName>
        <fullName evidence="4">Vacuolar sorting protein 9 domain-containing protein</fullName>
    </submittedName>
</protein>
<dbReference type="GO" id="GO:0016192">
    <property type="term" value="P:vesicle-mediated transport"/>
    <property type="evidence" value="ECO:0007669"/>
    <property type="project" value="InterPro"/>
</dbReference>
<dbReference type="GO" id="GO:0031267">
    <property type="term" value="F:small GTPase binding"/>
    <property type="evidence" value="ECO:0007669"/>
    <property type="project" value="TreeGrafter"/>
</dbReference>
<dbReference type="PROSITE" id="PS50297">
    <property type="entry name" value="ANK_REP_REGION"/>
    <property type="match status" value="1"/>
</dbReference>
<dbReference type="EMBL" id="MDYQ01000207">
    <property type="protein sequence ID" value="PRP78864.1"/>
    <property type="molecule type" value="Genomic_DNA"/>
</dbReference>
<dbReference type="SMART" id="SM00167">
    <property type="entry name" value="VPS9"/>
    <property type="match status" value="1"/>
</dbReference>
<dbReference type="InParanoid" id="A0A2P6N4J5"/>
<evidence type="ECO:0000256" key="1">
    <source>
        <dbReference type="PROSITE-ProRule" id="PRU00023"/>
    </source>
</evidence>
<dbReference type="SUPFAM" id="SSF109993">
    <property type="entry name" value="VPS9 domain"/>
    <property type="match status" value="1"/>
</dbReference>
<dbReference type="Pfam" id="PF02204">
    <property type="entry name" value="VPS9"/>
    <property type="match status" value="1"/>
</dbReference>
<gene>
    <name evidence="4" type="ORF">PROFUN_01037</name>
</gene>
<dbReference type="Gene3D" id="1.20.1050.80">
    <property type="entry name" value="VPS9 domain"/>
    <property type="match status" value="1"/>
</dbReference>
<evidence type="ECO:0000256" key="2">
    <source>
        <dbReference type="SAM" id="MobiDB-lite"/>
    </source>
</evidence>
<comment type="caution">
    <text evidence="4">The sequence shown here is derived from an EMBL/GenBank/DDBJ whole genome shotgun (WGS) entry which is preliminary data.</text>
</comment>
<dbReference type="OrthoDB" id="300289at2759"/>
<dbReference type="GO" id="GO:0030139">
    <property type="term" value="C:endocytic vesicle"/>
    <property type="evidence" value="ECO:0007669"/>
    <property type="project" value="TreeGrafter"/>
</dbReference>
<dbReference type="STRING" id="1890364.A0A2P6N4J5"/>
<keyword evidence="1" id="KW-0040">ANK repeat</keyword>
<evidence type="ECO:0000259" key="3">
    <source>
        <dbReference type="PROSITE" id="PS51205"/>
    </source>
</evidence>